<dbReference type="PROSITE" id="PS51450">
    <property type="entry name" value="LRR"/>
    <property type="match status" value="2"/>
</dbReference>
<protein>
    <submittedName>
        <fullName evidence="7">Uncharacterized protein</fullName>
    </submittedName>
</protein>
<evidence type="ECO:0000313" key="7">
    <source>
        <dbReference type="Ensembl" id="ENSMMOP00000002128.1"/>
    </source>
</evidence>
<reference evidence="7" key="2">
    <citation type="submission" date="2025-09" db="UniProtKB">
        <authorList>
            <consortium name="Ensembl"/>
        </authorList>
    </citation>
    <scope>IDENTIFICATION</scope>
</reference>
<evidence type="ECO:0000313" key="8">
    <source>
        <dbReference type="Proteomes" id="UP000261620"/>
    </source>
</evidence>
<keyword evidence="5" id="KW-0677">Repeat</keyword>
<evidence type="ECO:0000256" key="5">
    <source>
        <dbReference type="ARBA" id="ARBA00022737"/>
    </source>
</evidence>
<keyword evidence="2" id="KW-0964">Secreted</keyword>
<dbReference type="SMART" id="SM00369">
    <property type="entry name" value="LRR_TYP"/>
    <property type="match status" value="5"/>
</dbReference>
<dbReference type="Pfam" id="PF13855">
    <property type="entry name" value="LRR_8"/>
    <property type="match status" value="2"/>
</dbReference>
<dbReference type="SUPFAM" id="SSF52058">
    <property type="entry name" value="L domain-like"/>
    <property type="match status" value="1"/>
</dbReference>
<evidence type="ECO:0000256" key="2">
    <source>
        <dbReference type="ARBA" id="ARBA00022525"/>
    </source>
</evidence>
<dbReference type="Gene3D" id="3.80.10.10">
    <property type="entry name" value="Ribonuclease Inhibitor"/>
    <property type="match status" value="2"/>
</dbReference>
<dbReference type="Ensembl" id="ENSMMOT00000002165.1">
    <property type="protein sequence ID" value="ENSMMOP00000002128.1"/>
    <property type="gene ID" value="ENSMMOG00000001753.1"/>
</dbReference>
<sequence length="224" mass="24759">MDDNLLSSVPSKLPASLEHLSLSRNRISKIPAGVFIGLDKLNLLDLQGNKLMDEAVTEVSLKGLNNLVQINLAKNQLSRMPLGLPPTTTQLFLDGNNIEKISANYFKGLPKVAFLRLNHNKLSSSGIPKNVFNMSSMLDLQLSHNQLTEVPVIPSGLEHLLLDHNNIKSVDGTKVCPVAISTVDDSINESIPRLRYLRLDGNEIKPPIPRDVILCFRMLRSIVI</sequence>
<evidence type="ECO:0000256" key="3">
    <source>
        <dbReference type="ARBA" id="ARBA00022530"/>
    </source>
</evidence>
<keyword evidence="8" id="KW-1185">Reference proteome</keyword>
<dbReference type="STRING" id="94237.ENSMMOP00000002128"/>
<dbReference type="PANTHER" id="PTHR45712">
    <property type="entry name" value="AGAP008170-PA"/>
    <property type="match status" value="1"/>
</dbReference>
<name>A0A3Q3VN70_MOLML</name>
<keyword evidence="3" id="KW-0272">Extracellular matrix</keyword>
<evidence type="ECO:0000256" key="4">
    <source>
        <dbReference type="ARBA" id="ARBA00022614"/>
    </source>
</evidence>
<dbReference type="InterPro" id="IPR050333">
    <property type="entry name" value="SLRP"/>
</dbReference>
<accession>A0A3Q3VN70</accession>
<comment type="subcellular location">
    <subcellularLocation>
        <location evidence="1">Secreted</location>
        <location evidence="1">Extracellular space</location>
        <location evidence="1">Extracellular matrix</location>
    </subcellularLocation>
</comment>
<reference evidence="7" key="1">
    <citation type="submission" date="2025-08" db="UniProtKB">
        <authorList>
            <consortium name="Ensembl"/>
        </authorList>
    </citation>
    <scope>IDENTIFICATION</scope>
</reference>
<evidence type="ECO:0000256" key="1">
    <source>
        <dbReference type="ARBA" id="ARBA00004498"/>
    </source>
</evidence>
<dbReference type="PANTHER" id="PTHR45712:SF13">
    <property type="entry name" value="KERATOCAN"/>
    <property type="match status" value="1"/>
</dbReference>
<dbReference type="FunFam" id="3.80.10.10:FF:000133">
    <property type="entry name" value="prolargin"/>
    <property type="match status" value="1"/>
</dbReference>
<dbReference type="InterPro" id="IPR003591">
    <property type="entry name" value="Leu-rich_rpt_typical-subtyp"/>
</dbReference>
<organism evidence="7 8">
    <name type="scientific">Mola mola</name>
    <name type="common">Ocean sunfish</name>
    <name type="synonym">Tetraodon mola</name>
    <dbReference type="NCBI Taxonomy" id="94237"/>
    <lineage>
        <taxon>Eukaryota</taxon>
        <taxon>Metazoa</taxon>
        <taxon>Chordata</taxon>
        <taxon>Craniata</taxon>
        <taxon>Vertebrata</taxon>
        <taxon>Euteleostomi</taxon>
        <taxon>Actinopterygii</taxon>
        <taxon>Neopterygii</taxon>
        <taxon>Teleostei</taxon>
        <taxon>Neoteleostei</taxon>
        <taxon>Acanthomorphata</taxon>
        <taxon>Eupercaria</taxon>
        <taxon>Tetraodontiformes</taxon>
        <taxon>Molidae</taxon>
        <taxon>Mola</taxon>
    </lineage>
</organism>
<keyword evidence="6" id="KW-1015">Disulfide bond</keyword>
<dbReference type="AlphaFoldDB" id="A0A3Q3VN70"/>
<keyword evidence="4" id="KW-0433">Leucine-rich repeat</keyword>
<dbReference type="Proteomes" id="UP000261620">
    <property type="component" value="Unplaced"/>
</dbReference>
<dbReference type="OMA" id="STREEYW"/>
<proteinExistence type="predicted"/>
<dbReference type="InterPro" id="IPR032675">
    <property type="entry name" value="LRR_dom_sf"/>
</dbReference>
<dbReference type="InterPro" id="IPR001611">
    <property type="entry name" value="Leu-rich_rpt"/>
</dbReference>
<dbReference type="GO" id="GO:0005615">
    <property type="term" value="C:extracellular space"/>
    <property type="evidence" value="ECO:0007669"/>
    <property type="project" value="TreeGrafter"/>
</dbReference>
<evidence type="ECO:0000256" key="6">
    <source>
        <dbReference type="ARBA" id="ARBA00023157"/>
    </source>
</evidence>